<dbReference type="PANTHER" id="PTHR43806:SF11">
    <property type="entry name" value="CEREVISIN-RELATED"/>
    <property type="match status" value="1"/>
</dbReference>
<evidence type="ECO:0000256" key="2">
    <source>
        <dbReference type="ARBA" id="ARBA00022670"/>
    </source>
</evidence>
<comment type="similarity">
    <text evidence="1 5">Belongs to the peptidase S8 family.</text>
</comment>
<evidence type="ECO:0000256" key="1">
    <source>
        <dbReference type="ARBA" id="ARBA00011073"/>
    </source>
</evidence>
<keyword evidence="3 5" id="KW-0378">Hydrolase</keyword>
<evidence type="ECO:0000313" key="9">
    <source>
        <dbReference type="EMBL" id="GAA1725288.1"/>
    </source>
</evidence>
<dbReference type="Gene3D" id="3.50.30.30">
    <property type="match status" value="1"/>
</dbReference>
<organism evidence="9 10">
    <name type="scientific">Isoptericola hypogeus</name>
    <dbReference type="NCBI Taxonomy" id="300179"/>
    <lineage>
        <taxon>Bacteria</taxon>
        <taxon>Bacillati</taxon>
        <taxon>Actinomycetota</taxon>
        <taxon>Actinomycetes</taxon>
        <taxon>Micrococcales</taxon>
        <taxon>Promicromonosporaceae</taxon>
        <taxon>Isoptericola</taxon>
    </lineage>
</organism>
<accession>A0ABP4VJ71</accession>
<reference evidence="10" key="1">
    <citation type="journal article" date="2019" name="Int. J. Syst. Evol. Microbiol.">
        <title>The Global Catalogue of Microorganisms (GCM) 10K type strain sequencing project: providing services to taxonomists for standard genome sequencing and annotation.</title>
        <authorList>
            <consortium name="The Broad Institute Genomics Platform"/>
            <consortium name="The Broad Institute Genome Sequencing Center for Infectious Disease"/>
            <person name="Wu L."/>
            <person name="Ma J."/>
        </authorList>
    </citation>
    <scope>NUCLEOTIDE SEQUENCE [LARGE SCALE GENOMIC DNA]</scope>
    <source>
        <strain evidence="10">JCM 15589</strain>
    </source>
</reference>
<keyword evidence="2 5" id="KW-0645">Protease</keyword>
<feature type="active site" description="Charge relay system" evidence="5">
    <location>
        <position position="443"/>
    </location>
</feature>
<evidence type="ECO:0000256" key="4">
    <source>
        <dbReference type="ARBA" id="ARBA00022825"/>
    </source>
</evidence>
<feature type="region of interest" description="Disordered" evidence="6">
    <location>
        <begin position="29"/>
        <end position="52"/>
    </location>
</feature>
<evidence type="ECO:0000256" key="6">
    <source>
        <dbReference type="SAM" id="MobiDB-lite"/>
    </source>
</evidence>
<evidence type="ECO:0000256" key="3">
    <source>
        <dbReference type="ARBA" id="ARBA00022801"/>
    </source>
</evidence>
<keyword evidence="4 5" id="KW-0720">Serine protease</keyword>
<dbReference type="InterPro" id="IPR023828">
    <property type="entry name" value="Peptidase_S8_Ser-AS"/>
</dbReference>
<dbReference type="InterPro" id="IPR050131">
    <property type="entry name" value="Peptidase_S8_subtilisin-like"/>
</dbReference>
<feature type="active site" description="Charge relay system" evidence="5">
    <location>
        <position position="243"/>
    </location>
</feature>
<keyword evidence="7" id="KW-0732">Signal</keyword>
<protein>
    <submittedName>
        <fullName evidence="9">S8 family serine peptidase</fullName>
    </submittedName>
</protein>
<dbReference type="InterPro" id="IPR046450">
    <property type="entry name" value="PA_dom_sf"/>
</dbReference>
<evidence type="ECO:0000259" key="8">
    <source>
        <dbReference type="Pfam" id="PF00082"/>
    </source>
</evidence>
<sequence>MSHVARRLRTASATLAVLALTTTAAAAADAPEGTSSAPSSESAASTNPGPTTATFTLVTGDRVTAQAGPGGALVAPRLTGPDGGTDALWTTWTDGGDTYVLPEGAQRLLDAGTLDVELFNVSRLWRSGYDDATTATLPVIVQRSGPAAARAAALRGAEVTADLATIDAQGLAIDKDRAATVWAQLTGGGASRSAGGVEKVWLDRVVEGTAVTDLPTPTVPLTGAGTAHHLGFDGTGTTVAVLDTGYDLAHPDLAGRVTASRTFVGGAVQDANGHGTHTASTVAGTGAASDGRFAGVAPGADLLVGKVLGDDGSGPTSGILDGMEWAVEQGADVVSMSLGDASATSCTGPDVEMIEALSDEALFVVAAGNEGLRGQVSTPGCTPSALTVGAVDRQDETASFSSRGPVVGGPAAKPDIASQGVDVVAARTGGAPDFPYATMSGTSMATPHVAGAAALVVQAHPEWTPRQVKAALTSAAADTDAAVLDQGAGPLDAGRAVVQTVTAEPNVELAAPGGATAGADVFTDTVTLTNDAAHDVRLDLDVDAFGDDGDRLPGAARIDLRGRDSVVVPAHGTAQVPVAVDLRRVRDADDLGTVTGRVVGTARGGIRVTAPFWTPVEPPSAQVTVVTTNRFGEAPDSFSSFQVLDDHRDTAKRYGVGSGSVTLELPYGSYDLAAQILTRDAVGNHGQVASVSQVYADDVEVDGDTTVVLDARDASELSWRTGRPTEPQGFALGYSYGLGDDGAVTTGVLTTIPAYVKHLYTTPAKIGDRFTFVATTRAFAPRLELTSSGGRTVDDLAVALAPELDGRGTAPLVDVGPGTDANLAAADVAGKVVLLDAASAVKGGSPLSWSRALRGRGAVAVVVHVSGSQGRPYLSSSGAELPMVTITSDDAAALQAELAAGEVTMTWDAQPVATSPYVYNLASVEQGRMPSGVQRVKERDLAEVATEYHTQGADQRQWYLDLALTMPGAAPVYASGSLLPVRAPLERTELYTASPDVRWTTIARMTTNMASAASFDGPRTYARGAEGSTSWFATPLGLSSNTNGKPLVTRDVNGLSLYLGSWGDAAGHDSIGLFNADSVLRTVWVDGERTIPAAGGYAVPAGPAEVHVQQAFTRRTSLYPLGSAYTTDWWFTTRSADQGAQHSLVPVVDVDAGLTDRVAAGEDVGVRLAARDDATGGLADLDGATLEFAYGSQTLVGQVADWAEVPVVRGRGGSWTAVVPGAGAAGDHLHLRVAMRDGDGNRVEQSMIRVAAVR</sequence>
<evidence type="ECO:0000313" key="10">
    <source>
        <dbReference type="Proteomes" id="UP001501138"/>
    </source>
</evidence>
<dbReference type="SUPFAM" id="SSF52025">
    <property type="entry name" value="PA domain"/>
    <property type="match status" value="1"/>
</dbReference>
<dbReference type="RefSeq" id="WP_344248359.1">
    <property type="nucleotide sequence ID" value="NZ_BAAAPM010000003.1"/>
</dbReference>
<feature type="compositionally biased region" description="Low complexity" evidence="6">
    <location>
        <begin position="29"/>
        <end position="46"/>
    </location>
</feature>
<name>A0ABP4VJ71_9MICO</name>
<dbReference type="EMBL" id="BAAAPM010000003">
    <property type="protein sequence ID" value="GAA1725288.1"/>
    <property type="molecule type" value="Genomic_DNA"/>
</dbReference>
<feature type="domain" description="Peptidase S8/S53" evidence="8">
    <location>
        <begin position="234"/>
        <end position="484"/>
    </location>
</feature>
<dbReference type="Proteomes" id="UP001501138">
    <property type="component" value="Unassembled WGS sequence"/>
</dbReference>
<comment type="caution">
    <text evidence="9">The sequence shown here is derived from an EMBL/GenBank/DDBJ whole genome shotgun (WGS) entry which is preliminary data.</text>
</comment>
<feature type="signal peptide" evidence="7">
    <location>
        <begin position="1"/>
        <end position="27"/>
    </location>
</feature>
<dbReference type="Gene3D" id="3.40.50.200">
    <property type="entry name" value="Peptidase S8/S53 domain"/>
    <property type="match status" value="1"/>
</dbReference>
<dbReference type="InterPro" id="IPR015500">
    <property type="entry name" value="Peptidase_S8_subtilisin-rel"/>
</dbReference>
<evidence type="ECO:0000256" key="5">
    <source>
        <dbReference type="PROSITE-ProRule" id="PRU01240"/>
    </source>
</evidence>
<dbReference type="PROSITE" id="PS51892">
    <property type="entry name" value="SUBTILASE"/>
    <property type="match status" value="1"/>
</dbReference>
<feature type="chain" id="PRO_5045827400" evidence="7">
    <location>
        <begin position="28"/>
        <end position="1254"/>
    </location>
</feature>
<proteinExistence type="inferred from homology"/>
<evidence type="ECO:0000256" key="7">
    <source>
        <dbReference type="SAM" id="SignalP"/>
    </source>
</evidence>
<dbReference type="PANTHER" id="PTHR43806">
    <property type="entry name" value="PEPTIDASE S8"/>
    <property type="match status" value="1"/>
</dbReference>
<dbReference type="SUPFAM" id="SSF52743">
    <property type="entry name" value="Subtilisin-like"/>
    <property type="match status" value="1"/>
</dbReference>
<dbReference type="InterPro" id="IPR000209">
    <property type="entry name" value="Peptidase_S8/S53_dom"/>
</dbReference>
<dbReference type="PRINTS" id="PR00723">
    <property type="entry name" value="SUBTILISIN"/>
</dbReference>
<dbReference type="InterPro" id="IPR036852">
    <property type="entry name" value="Peptidase_S8/S53_dom_sf"/>
</dbReference>
<dbReference type="PROSITE" id="PS00138">
    <property type="entry name" value="SUBTILASE_SER"/>
    <property type="match status" value="1"/>
</dbReference>
<feature type="active site" description="Charge relay system" evidence="5">
    <location>
        <position position="274"/>
    </location>
</feature>
<dbReference type="Pfam" id="PF00082">
    <property type="entry name" value="Peptidase_S8"/>
    <property type="match status" value="1"/>
</dbReference>
<keyword evidence="10" id="KW-1185">Reference proteome</keyword>
<gene>
    <name evidence="9" type="ORF">GCM10009809_21350</name>
</gene>